<sequence>MYASRLLTRLSRKPTCLATIRSWAMPQGLASQVISPRIPAIATNFVHFEGPIANRRLFSSQIETESSLDSATYERVCSDTLDGLCDYFEELTENAAEELQGSDVAYGDGVLTVNLGRKHGTYVINRQTPNKQIWLSSPTSGPKRFDFVGTEAAGRWIYKHSGQSLHELLQQEIPGILKAQPVDFLQLPYCS</sequence>
<dbReference type="OMA" id="YERVCSD"/>
<dbReference type="PROSITE" id="PS50810">
    <property type="entry name" value="FRATAXIN_2"/>
    <property type="match status" value="1"/>
</dbReference>
<dbReference type="NCBIfam" id="TIGR03422">
    <property type="entry name" value="mito_frataxin"/>
    <property type="match status" value="1"/>
</dbReference>
<keyword evidence="10" id="KW-0406">Ion transport</keyword>
<dbReference type="GeneID" id="108048493"/>
<dbReference type="GO" id="GO:0051537">
    <property type="term" value="F:2 iron, 2 sulfur cluster binding"/>
    <property type="evidence" value="ECO:0007669"/>
    <property type="project" value="TreeGrafter"/>
</dbReference>
<dbReference type="GO" id="GO:0008199">
    <property type="term" value="F:ferric iron binding"/>
    <property type="evidence" value="ECO:0007669"/>
    <property type="project" value="InterPro"/>
</dbReference>
<dbReference type="InterPro" id="IPR036524">
    <property type="entry name" value="Frataxin/CyaY_sf"/>
</dbReference>
<dbReference type="Proteomes" id="UP001652680">
    <property type="component" value="Unassembled WGS sequence"/>
</dbReference>
<evidence type="ECO:0000256" key="4">
    <source>
        <dbReference type="ARBA" id="ARBA00022434"/>
    </source>
</evidence>
<dbReference type="GO" id="GO:0034986">
    <property type="term" value="F:iron chaperone activity"/>
    <property type="evidence" value="ECO:0007669"/>
    <property type="project" value="TreeGrafter"/>
</dbReference>
<keyword evidence="5" id="KW-0813">Transport</keyword>
<evidence type="ECO:0000256" key="11">
    <source>
        <dbReference type="ARBA" id="ARBA00023128"/>
    </source>
</evidence>
<dbReference type="GO" id="GO:0004322">
    <property type="term" value="F:ferroxidase activity"/>
    <property type="evidence" value="ECO:0007669"/>
    <property type="project" value="UniProtKB-EC"/>
</dbReference>
<evidence type="ECO:0000256" key="2">
    <source>
        <dbReference type="ARBA" id="ARBA00008183"/>
    </source>
</evidence>
<dbReference type="NCBIfam" id="TIGR03421">
    <property type="entry name" value="FeS_CyaY"/>
    <property type="match status" value="1"/>
</dbReference>
<gene>
    <name evidence="16" type="primary">LOC108048493</name>
    <name evidence="14" type="synonym">108048493</name>
</gene>
<keyword evidence="11" id="KW-0496">Mitochondrion</keyword>
<protein>
    <recommendedName>
        <fullName evidence="3">ferroxidase</fullName>
        <ecNumber evidence="3">1.16.3.1</ecNumber>
    </recommendedName>
</protein>
<evidence type="ECO:0000313" key="15">
    <source>
        <dbReference type="Proteomes" id="UP001652680"/>
    </source>
</evidence>
<evidence type="ECO:0000256" key="8">
    <source>
        <dbReference type="ARBA" id="ARBA00023002"/>
    </source>
</evidence>
<dbReference type="PANTHER" id="PTHR16821:SF2">
    <property type="entry name" value="FRATAXIN, MITOCHONDRIAL"/>
    <property type="match status" value="1"/>
</dbReference>
<dbReference type="GO" id="GO:0006826">
    <property type="term" value="P:iron ion transport"/>
    <property type="evidence" value="ECO:0007669"/>
    <property type="project" value="UniProtKB-KW"/>
</dbReference>
<dbReference type="GO" id="GO:0016226">
    <property type="term" value="P:iron-sulfur cluster assembly"/>
    <property type="evidence" value="ECO:0007669"/>
    <property type="project" value="InterPro"/>
</dbReference>
<comment type="subcellular location">
    <subcellularLocation>
        <location evidence="1">Mitochondrion</location>
    </subcellularLocation>
</comment>
<keyword evidence="8" id="KW-0560">Oxidoreductase</keyword>
<keyword evidence="9" id="KW-0408">Iron</keyword>
<evidence type="ECO:0000313" key="16">
    <source>
        <dbReference type="RefSeq" id="XP_016984710.1"/>
    </source>
</evidence>
<evidence type="ECO:0000256" key="12">
    <source>
        <dbReference type="ARBA" id="ARBA00023133"/>
    </source>
</evidence>
<dbReference type="FunFam" id="3.30.920.10:FF:000002">
    <property type="entry name" value="Frataxin, mitochondrial"/>
    <property type="match status" value="1"/>
</dbReference>
<dbReference type="InterPro" id="IPR020895">
    <property type="entry name" value="Frataxin_CS"/>
</dbReference>
<reference evidence="16" key="2">
    <citation type="submission" date="2025-04" db="UniProtKB">
        <authorList>
            <consortium name="RefSeq"/>
        </authorList>
    </citation>
    <scope>IDENTIFICATION</scope>
</reference>
<comment type="similarity">
    <text evidence="2">Belongs to the frataxin family.</text>
</comment>
<dbReference type="PROSITE" id="PS01344">
    <property type="entry name" value="FRATAXIN_1"/>
    <property type="match status" value="1"/>
</dbReference>
<dbReference type="RefSeq" id="XP_016984710.1">
    <property type="nucleotide sequence ID" value="XM_017129221.1"/>
</dbReference>
<reference evidence="15" key="1">
    <citation type="journal article" date="2021" name="Elife">
        <title>Highly contiguous assemblies of 101 drosophilid genomes.</title>
        <authorList>
            <person name="Kim B.Y."/>
            <person name="Wang J.R."/>
            <person name="Miller D.E."/>
            <person name="Barmina O."/>
            <person name="Delaney E."/>
            <person name="Thompson A."/>
            <person name="Comeault A.A."/>
            <person name="Peede D."/>
            <person name="D'Agostino E.R."/>
            <person name="Pelaez J."/>
            <person name="Aguilar J.M."/>
            <person name="Haji D."/>
            <person name="Matsunaga T."/>
            <person name="Armstrong E.E."/>
            <person name="Zych M."/>
            <person name="Ogawa Y."/>
            <person name="Stamenkovic-Radak M."/>
            <person name="Jelic M."/>
            <person name="Veselinovic M.S."/>
            <person name="Tanaskovic M."/>
            <person name="Eric P."/>
            <person name="Gao J.J."/>
            <person name="Katoh T.K."/>
            <person name="Toda M.J."/>
            <person name="Watabe H."/>
            <person name="Watada M."/>
            <person name="Davis J.S."/>
            <person name="Moyle L.C."/>
            <person name="Manoli G."/>
            <person name="Bertolini E."/>
            <person name="Kostal V."/>
            <person name="Hawley R.S."/>
            <person name="Takahashi A."/>
            <person name="Jones C.D."/>
            <person name="Price D.K."/>
            <person name="Whiteman N."/>
            <person name="Kopp A."/>
            <person name="Matute D.R."/>
            <person name="Petrov D.A."/>
        </authorList>
    </citation>
    <scope>NUCLEOTIDE SEQUENCE [LARGE SCALE GENOMIC DNA]</scope>
</reference>
<name>A0A6P4F2S8_DRORH</name>
<keyword evidence="4" id="KW-0409">Iron storage</keyword>
<evidence type="ECO:0000256" key="3">
    <source>
        <dbReference type="ARBA" id="ARBA00013107"/>
    </source>
</evidence>
<keyword evidence="15" id="KW-1185">Reference proteome</keyword>
<evidence type="ECO:0000256" key="6">
    <source>
        <dbReference type="ARBA" id="ARBA00022496"/>
    </source>
</evidence>
<dbReference type="EC" id="1.16.3.1" evidence="3"/>
<dbReference type="InterPro" id="IPR017789">
    <property type="entry name" value="Frataxin"/>
</dbReference>
<organism evidence="16">
    <name type="scientific">Drosophila rhopaloa</name>
    <name type="common">Fruit fly</name>
    <dbReference type="NCBI Taxonomy" id="1041015"/>
    <lineage>
        <taxon>Eukaryota</taxon>
        <taxon>Metazoa</taxon>
        <taxon>Ecdysozoa</taxon>
        <taxon>Arthropoda</taxon>
        <taxon>Hexapoda</taxon>
        <taxon>Insecta</taxon>
        <taxon>Pterygota</taxon>
        <taxon>Neoptera</taxon>
        <taxon>Endopterygota</taxon>
        <taxon>Diptera</taxon>
        <taxon>Brachycera</taxon>
        <taxon>Muscomorpha</taxon>
        <taxon>Ephydroidea</taxon>
        <taxon>Drosophilidae</taxon>
        <taxon>Drosophila</taxon>
        <taxon>Sophophora</taxon>
    </lineage>
</organism>
<dbReference type="SMART" id="SM01219">
    <property type="entry name" value="Frataxin_Cyay"/>
    <property type="match status" value="1"/>
</dbReference>
<evidence type="ECO:0000256" key="10">
    <source>
        <dbReference type="ARBA" id="ARBA00023065"/>
    </source>
</evidence>
<evidence type="ECO:0000256" key="9">
    <source>
        <dbReference type="ARBA" id="ARBA00023004"/>
    </source>
</evidence>
<keyword evidence="12" id="KW-0350">Heme biosynthesis</keyword>
<keyword evidence="7" id="KW-0809">Transit peptide</keyword>
<keyword evidence="6" id="KW-0410">Iron transport</keyword>
<dbReference type="CDD" id="cd00503">
    <property type="entry name" value="Frataxin"/>
    <property type="match status" value="1"/>
</dbReference>
<dbReference type="Gene3D" id="3.30.920.10">
    <property type="entry name" value="Frataxin/CyaY"/>
    <property type="match status" value="1"/>
</dbReference>
<accession>A0A6P4F2S8</accession>
<dbReference type="InterPro" id="IPR002908">
    <property type="entry name" value="Frataxin/CyaY"/>
</dbReference>
<dbReference type="GO" id="GO:0006879">
    <property type="term" value="P:intracellular iron ion homeostasis"/>
    <property type="evidence" value="ECO:0007669"/>
    <property type="project" value="UniProtKB-KW"/>
</dbReference>
<evidence type="ECO:0000256" key="1">
    <source>
        <dbReference type="ARBA" id="ARBA00004173"/>
    </source>
</evidence>
<dbReference type="AlphaFoldDB" id="A0A6P4F2S8"/>
<evidence type="ECO:0000256" key="7">
    <source>
        <dbReference type="ARBA" id="ARBA00022946"/>
    </source>
</evidence>
<comment type="catalytic activity">
    <reaction evidence="13">
        <text>4 Fe(2+) + O2 + 4 H(+) = 4 Fe(3+) + 2 H2O</text>
        <dbReference type="Rhea" id="RHEA:11148"/>
        <dbReference type="ChEBI" id="CHEBI:15377"/>
        <dbReference type="ChEBI" id="CHEBI:15378"/>
        <dbReference type="ChEBI" id="CHEBI:15379"/>
        <dbReference type="ChEBI" id="CHEBI:29033"/>
        <dbReference type="ChEBI" id="CHEBI:29034"/>
        <dbReference type="EC" id="1.16.3.1"/>
    </reaction>
</comment>
<evidence type="ECO:0000313" key="14">
    <source>
        <dbReference type="EnsemblMetazoa" id="XP_016984710.1"/>
    </source>
</evidence>
<dbReference type="OrthoDB" id="1897642at2759"/>
<dbReference type="SUPFAM" id="SSF55387">
    <property type="entry name" value="Frataxin/Nqo15-like"/>
    <property type="match status" value="1"/>
</dbReference>
<dbReference type="GO" id="GO:0005739">
    <property type="term" value="C:mitochondrion"/>
    <property type="evidence" value="ECO:0007669"/>
    <property type="project" value="UniProtKB-SubCell"/>
</dbReference>
<reference evidence="14" key="3">
    <citation type="submission" date="2025-05" db="UniProtKB">
        <authorList>
            <consortium name="EnsemblMetazoa"/>
        </authorList>
    </citation>
    <scope>IDENTIFICATION</scope>
</reference>
<dbReference type="PRINTS" id="PR00904">
    <property type="entry name" value="FRATAXIN"/>
</dbReference>
<dbReference type="PANTHER" id="PTHR16821">
    <property type="entry name" value="FRATAXIN"/>
    <property type="match status" value="1"/>
</dbReference>
<proteinExistence type="inferred from homology"/>
<evidence type="ECO:0000256" key="13">
    <source>
        <dbReference type="ARBA" id="ARBA00047990"/>
    </source>
</evidence>
<dbReference type="EnsemblMetazoa" id="XM_017129221.1">
    <property type="protein sequence ID" value="XP_016984710.1"/>
    <property type="gene ID" value="LOC108048493"/>
</dbReference>
<dbReference type="GO" id="GO:0006783">
    <property type="term" value="P:heme biosynthetic process"/>
    <property type="evidence" value="ECO:0007669"/>
    <property type="project" value="UniProtKB-KW"/>
</dbReference>
<dbReference type="Pfam" id="PF01491">
    <property type="entry name" value="Frataxin_Cyay"/>
    <property type="match status" value="1"/>
</dbReference>
<dbReference type="CTD" id="2271"/>
<evidence type="ECO:0000256" key="5">
    <source>
        <dbReference type="ARBA" id="ARBA00022448"/>
    </source>
</evidence>
<dbReference type="GO" id="GO:0008198">
    <property type="term" value="F:ferrous iron binding"/>
    <property type="evidence" value="ECO:0007669"/>
    <property type="project" value="TreeGrafter"/>
</dbReference>